<reference evidence="2" key="2">
    <citation type="journal article" date="2018" name="Plant J.">
        <title>The Sorghum bicolor reference genome: improved assembly, gene annotations, a transcriptome atlas, and signatures of genome organization.</title>
        <authorList>
            <person name="McCormick R.F."/>
            <person name="Truong S.K."/>
            <person name="Sreedasyam A."/>
            <person name="Jenkins J."/>
            <person name="Shu S."/>
            <person name="Sims D."/>
            <person name="Kennedy M."/>
            <person name="Amirebrahimi M."/>
            <person name="Weers B.D."/>
            <person name="McKinley B."/>
            <person name="Mattison A."/>
            <person name="Morishige D.T."/>
            <person name="Grimwood J."/>
            <person name="Schmutz J."/>
            <person name="Mullet J.E."/>
        </authorList>
    </citation>
    <scope>NUCLEOTIDE SEQUENCE [LARGE SCALE GENOMIC DNA]</scope>
    <source>
        <strain evidence="2">cv. BTx623</strain>
    </source>
</reference>
<organism evidence="1 2">
    <name type="scientific">Sorghum bicolor</name>
    <name type="common">Sorghum</name>
    <name type="synonym">Sorghum vulgare</name>
    <dbReference type="NCBI Taxonomy" id="4558"/>
    <lineage>
        <taxon>Eukaryota</taxon>
        <taxon>Viridiplantae</taxon>
        <taxon>Streptophyta</taxon>
        <taxon>Embryophyta</taxon>
        <taxon>Tracheophyta</taxon>
        <taxon>Spermatophyta</taxon>
        <taxon>Magnoliopsida</taxon>
        <taxon>Liliopsida</taxon>
        <taxon>Poales</taxon>
        <taxon>Poaceae</taxon>
        <taxon>PACMAD clade</taxon>
        <taxon>Panicoideae</taxon>
        <taxon>Andropogonodae</taxon>
        <taxon>Andropogoneae</taxon>
        <taxon>Sorghinae</taxon>
        <taxon>Sorghum</taxon>
    </lineage>
</organism>
<gene>
    <name evidence="1" type="ORF">SORBI_3009G237300</name>
</gene>
<reference evidence="1 2" key="1">
    <citation type="journal article" date="2009" name="Nature">
        <title>The Sorghum bicolor genome and the diversification of grasses.</title>
        <authorList>
            <person name="Paterson A.H."/>
            <person name="Bowers J.E."/>
            <person name="Bruggmann R."/>
            <person name="Dubchak I."/>
            <person name="Grimwood J."/>
            <person name="Gundlach H."/>
            <person name="Haberer G."/>
            <person name="Hellsten U."/>
            <person name="Mitros T."/>
            <person name="Poliakov A."/>
            <person name="Schmutz J."/>
            <person name="Spannagl M."/>
            <person name="Tang H."/>
            <person name="Wang X."/>
            <person name="Wicker T."/>
            <person name="Bharti A.K."/>
            <person name="Chapman J."/>
            <person name="Feltus F.A."/>
            <person name="Gowik U."/>
            <person name="Grigoriev I.V."/>
            <person name="Lyons E."/>
            <person name="Maher C.A."/>
            <person name="Martis M."/>
            <person name="Narechania A."/>
            <person name="Otillar R.P."/>
            <person name="Penning B.W."/>
            <person name="Salamov A.A."/>
            <person name="Wang Y."/>
            <person name="Zhang L."/>
            <person name="Carpita N.C."/>
            <person name="Freeling M."/>
            <person name="Gingle A.R."/>
            <person name="Hash C.T."/>
            <person name="Keller B."/>
            <person name="Klein P."/>
            <person name="Kresovich S."/>
            <person name="McCann M.C."/>
            <person name="Ming R."/>
            <person name="Peterson D.G."/>
            <person name="Mehboob-ur-Rahman"/>
            <person name="Ware D."/>
            <person name="Westhoff P."/>
            <person name="Mayer K.F."/>
            <person name="Messing J."/>
            <person name="Rokhsar D.S."/>
        </authorList>
    </citation>
    <scope>NUCLEOTIDE SEQUENCE [LARGE SCALE GENOMIC DNA]</scope>
    <source>
        <strain evidence="2">cv. BTx623</strain>
    </source>
</reference>
<protein>
    <submittedName>
        <fullName evidence="1">Uncharacterized protein</fullName>
    </submittedName>
</protein>
<accession>A0A1B6PA59</accession>
<evidence type="ECO:0000313" key="1">
    <source>
        <dbReference type="EMBL" id="KXG22557.1"/>
    </source>
</evidence>
<sequence>MVGNCSTAYPFHLHLFYSHLATPLPLLLPTPMCPHAAPPVACLMRLSPLRVLHATTAGGMTIKKKPGDMTRMLGVGVKPCQAEFFSPWFSHIVIGSDPHS</sequence>
<dbReference type="EMBL" id="CM000768">
    <property type="protein sequence ID" value="KXG22557.1"/>
    <property type="molecule type" value="Genomic_DNA"/>
</dbReference>
<proteinExistence type="predicted"/>
<dbReference type="InParanoid" id="A0A1B6PA59"/>
<name>A0A1B6PA59_SORBI</name>
<dbReference type="Gramene" id="KXG22557">
    <property type="protein sequence ID" value="KXG22557"/>
    <property type="gene ID" value="SORBI_3009G237300"/>
</dbReference>
<keyword evidence="2" id="KW-1185">Reference proteome</keyword>
<evidence type="ECO:0000313" key="2">
    <source>
        <dbReference type="Proteomes" id="UP000000768"/>
    </source>
</evidence>
<dbReference type="Proteomes" id="UP000000768">
    <property type="component" value="Chromosome 9"/>
</dbReference>
<dbReference type="AlphaFoldDB" id="A0A1B6PA59"/>